<comment type="pathway">
    <text evidence="5">Cofactor biosynthesis; coenzyme A biosynthesis; CoA from (R)-pantothenate: step 5/5.</text>
</comment>
<comment type="caution">
    <text evidence="7">The sequence shown here is derived from an EMBL/GenBank/DDBJ whole genome shotgun (WGS) entry which is preliminary data.</text>
</comment>
<gene>
    <name evidence="5" type="primary">coaE</name>
    <name evidence="7" type="ORF">DEM34_02480</name>
</gene>
<dbReference type="EMBL" id="QFFI01000003">
    <property type="protein sequence ID" value="PWG65162.1"/>
    <property type="molecule type" value="Genomic_DNA"/>
</dbReference>
<dbReference type="UniPathway" id="UPA00241">
    <property type="reaction ID" value="UER00356"/>
</dbReference>
<evidence type="ECO:0000256" key="3">
    <source>
        <dbReference type="ARBA" id="ARBA00022840"/>
    </source>
</evidence>
<protein>
    <recommendedName>
        <fullName evidence="5 6">Dephospho-CoA kinase</fullName>
        <ecNumber evidence="5 6">2.7.1.24</ecNumber>
    </recommendedName>
    <alternativeName>
        <fullName evidence="5">Dephosphocoenzyme A kinase</fullName>
    </alternativeName>
</protein>
<dbReference type="PROSITE" id="PS51219">
    <property type="entry name" value="DPCK"/>
    <property type="match status" value="1"/>
</dbReference>
<dbReference type="GO" id="GO:0005524">
    <property type="term" value="F:ATP binding"/>
    <property type="evidence" value="ECO:0007669"/>
    <property type="project" value="UniProtKB-UniRule"/>
</dbReference>
<keyword evidence="3 5" id="KW-0067">ATP-binding</keyword>
<accession>A0A2U2N7V5</accession>
<keyword evidence="4 5" id="KW-0173">Coenzyme A biosynthesis</keyword>
<evidence type="ECO:0000256" key="1">
    <source>
        <dbReference type="ARBA" id="ARBA00009018"/>
    </source>
</evidence>
<dbReference type="GO" id="GO:0004140">
    <property type="term" value="F:dephospho-CoA kinase activity"/>
    <property type="evidence" value="ECO:0007669"/>
    <property type="project" value="UniProtKB-UniRule"/>
</dbReference>
<comment type="similarity">
    <text evidence="1 5">Belongs to the CoaE family.</text>
</comment>
<evidence type="ECO:0000256" key="2">
    <source>
        <dbReference type="ARBA" id="ARBA00022741"/>
    </source>
</evidence>
<feature type="binding site" evidence="5">
    <location>
        <begin position="12"/>
        <end position="17"/>
    </location>
    <ligand>
        <name>ATP</name>
        <dbReference type="ChEBI" id="CHEBI:30616"/>
    </ligand>
</feature>
<dbReference type="Gene3D" id="3.40.50.300">
    <property type="entry name" value="P-loop containing nucleotide triphosphate hydrolases"/>
    <property type="match status" value="1"/>
</dbReference>
<dbReference type="GO" id="GO:0015937">
    <property type="term" value="P:coenzyme A biosynthetic process"/>
    <property type="evidence" value="ECO:0007669"/>
    <property type="project" value="UniProtKB-UniRule"/>
</dbReference>
<evidence type="ECO:0000256" key="5">
    <source>
        <dbReference type="HAMAP-Rule" id="MF_00376"/>
    </source>
</evidence>
<comment type="function">
    <text evidence="5">Catalyzes the phosphorylation of the 3'-hydroxyl group of dephosphocoenzyme A to form coenzyme A.</text>
</comment>
<comment type="subcellular location">
    <subcellularLocation>
        <location evidence="5">Cytoplasm</location>
    </subcellularLocation>
</comment>
<dbReference type="PANTHER" id="PTHR10695:SF46">
    <property type="entry name" value="BIFUNCTIONAL COENZYME A SYNTHASE-RELATED"/>
    <property type="match status" value="1"/>
</dbReference>
<evidence type="ECO:0000256" key="6">
    <source>
        <dbReference type="NCBIfam" id="TIGR00152"/>
    </source>
</evidence>
<evidence type="ECO:0000313" key="7">
    <source>
        <dbReference type="EMBL" id="PWG65162.1"/>
    </source>
</evidence>
<comment type="catalytic activity">
    <reaction evidence="5">
        <text>3'-dephospho-CoA + ATP = ADP + CoA + H(+)</text>
        <dbReference type="Rhea" id="RHEA:18245"/>
        <dbReference type="ChEBI" id="CHEBI:15378"/>
        <dbReference type="ChEBI" id="CHEBI:30616"/>
        <dbReference type="ChEBI" id="CHEBI:57287"/>
        <dbReference type="ChEBI" id="CHEBI:57328"/>
        <dbReference type="ChEBI" id="CHEBI:456216"/>
        <dbReference type="EC" id="2.7.1.24"/>
    </reaction>
</comment>
<dbReference type="InterPro" id="IPR027417">
    <property type="entry name" value="P-loop_NTPase"/>
</dbReference>
<dbReference type="OrthoDB" id="9812943at2"/>
<dbReference type="EC" id="2.7.1.24" evidence="5 6"/>
<name>A0A2U2N7V5_9GAMM</name>
<dbReference type="InterPro" id="IPR001977">
    <property type="entry name" value="Depp_CoAkinase"/>
</dbReference>
<keyword evidence="5 7" id="KW-0418">Kinase</keyword>
<sequence length="198" mass="20862">MVLVVGLTGGIASGKTAAAEAFARRGVPVVDTDELAREVVAPGTAGLAEVVDAFGKDVLAADGTLDRARLRQRVFADAAALARLEAITHPRIEALARERLAAATGPYAILVVPLLVEKGWQHLVDRVLVVDAAVATQRQRLMARDGIDRDAADAVLARQATRADRLAAADDVIENDGDRAALEAAVAALDQRYRRLSG</sequence>
<dbReference type="AlphaFoldDB" id="A0A2U2N7V5"/>
<dbReference type="GO" id="GO:0005737">
    <property type="term" value="C:cytoplasm"/>
    <property type="evidence" value="ECO:0007669"/>
    <property type="project" value="UniProtKB-SubCell"/>
</dbReference>
<keyword evidence="2 5" id="KW-0547">Nucleotide-binding</keyword>
<reference evidence="7 8" key="1">
    <citation type="submission" date="2018-05" db="EMBL/GenBank/DDBJ databases">
        <title>Spiribacter halobius sp. nov., a moderately halophilic bacterium isolated from marine solar saltern.</title>
        <authorList>
            <person name="Zheng W.-S."/>
            <person name="Lu D.-C."/>
            <person name="Du Z.-J."/>
        </authorList>
    </citation>
    <scope>NUCLEOTIDE SEQUENCE [LARGE SCALE GENOMIC DNA]</scope>
    <source>
        <strain evidence="7 8">E85</strain>
    </source>
</reference>
<dbReference type="SUPFAM" id="SSF52540">
    <property type="entry name" value="P-loop containing nucleoside triphosphate hydrolases"/>
    <property type="match status" value="1"/>
</dbReference>
<keyword evidence="5" id="KW-0963">Cytoplasm</keyword>
<organism evidence="7 8">
    <name type="scientific">Sediminicurvatus halobius</name>
    <dbReference type="NCBI Taxonomy" id="2182432"/>
    <lineage>
        <taxon>Bacteria</taxon>
        <taxon>Pseudomonadati</taxon>
        <taxon>Pseudomonadota</taxon>
        <taxon>Gammaproteobacteria</taxon>
        <taxon>Chromatiales</taxon>
        <taxon>Ectothiorhodospiraceae</taxon>
        <taxon>Sediminicurvatus</taxon>
    </lineage>
</organism>
<keyword evidence="5" id="KW-0808">Transferase</keyword>
<keyword evidence="8" id="KW-1185">Reference proteome</keyword>
<dbReference type="Pfam" id="PF01121">
    <property type="entry name" value="CoaE"/>
    <property type="match status" value="1"/>
</dbReference>
<dbReference type="CDD" id="cd02022">
    <property type="entry name" value="DPCK"/>
    <property type="match status" value="1"/>
</dbReference>
<dbReference type="HAMAP" id="MF_00376">
    <property type="entry name" value="Dephospho_CoA_kinase"/>
    <property type="match status" value="1"/>
</dbReference>
<proteinExistence type="inferred from homology"/>
<evidence type="ECO:0000313" key="8">
    <source>
        <dbReference type="Proteomes" id="UP000245474"/>
    </source>
</evidence>
<dbReference type="PANTHER" id="PTHR10695">
    <property type="entry name" value="DEPHOSPHO-COA KINASE-RELATED"/>
    <property type="match status" value="1"/>
</dbReference>
<dbReference type="Proteomes" id="UP000245474">
    <property type="component" value="Unassembled WGS sequence"/>
</dbReference>
<dbReference type="RefSeq" id="WP_109675918.1">
    <property type="nucleotide sequence ID" value="NZ_CP086615.1"/>
</dbReference>
<evidence type="ECO:0000256" key="4">
    <source>
        <dbReference type="ARBA" id="ARBA00022993"/>
    </source>
</evidence>
<dbReference type="NCBIfam" id="TIGR00152">
    <property type="entry name" value="dephospho-CoA kinase"/>
    <property type="match status" value="1"/>
</dbReference>